<evidence type="ECO:0000259" key="5">
    <source>
        <dbReference type="PROSITE" id="PS50931"/>
    </source>
</evidence>
<keyword evidence="2" id="KW-0805">Transcription regulation</keyword>
<dbReference type="RefSeq" id="WP_047215490.1">
    <property type="nucleotide sequence ID" value="NZ_CP011568.3"/>
</dbReference>
<dbReference type="EMBL" id="CP011568">
    <property type="protein sequence ID" value="AKJ69575.1"/>
    <property type="molecule type" value="Genomic_DNA"/>
</dbReference>
<organism evidence="6 7">
    <name type="scientific">Pandoraea thiooxydans</name>
    <dbReference type="NCBI Taxonomy" id="445709"/>
    <lineage>
        <taxon>Bacteria</taxon>
        <taxon>Pseudomonadati</taxon>
        <taxon>Pseudomonadota</taxon>
        <taxon>Betaproteobacteria</taxon>
        <taxon>Burkholderiales</taxon>
        <taxon>Burkholderiaceae</taxon>
        <taxon>Pandoraea</taxon>
    </lineage>
</organism>
<reference evidence="7" key="1">
    <citation type="submission" date="2015-06" db="EMBL/GenBank/DDBJ databases">
        <authorList>
            <person name="Lim Y.L."/>
            <person name="Ee R."/>
            <person name="Yong D."/>
            <person name="How K.Y."/>
            <person name="Yin W.F."/>
            <person name="Chan K.G."/>
        </authorList>
    </citation>
    <scope>NUCLEOTIDE SEQUENCE [LARGE SCALE GENOMIC DNA]</scope>
    <source>
        <strain evidence="7">DSM 25325</strain>
    </source>
</reference>
<dbReference type="Gene3D" id="1.10.10.10">
    <property type="entry name" value="Winged helix-like DNA-binding domain superfamily/Winged helix DNA-binding domain"/>
    <property type="match status" value="1"/>
</dbReference>
<feature type="domain" description="HTH lysR-type" evidence="5">
    <location>
        <begin position="6"/>
        <end position="65"/>
    </location>
</feature>
<dbReference type="Gene3D" id="3.40.190.10">
    <property type="entry name" value="Periplasmic binding protein-like II"/>
    <property type="match status" value="2"/>
</dbReference>
<accession>A0A0G3ERJ2</accession>
<evidence type="ECO:0000256" key="2">
    <source>
        <dbReference type="ARBA" id="ARBA00023015"/>
    </source>
</evidence>
<dbReference type="PANTHER" id="PTHR30118:SF15">
    <property type="entry name" value="TRANSCRIPTIONAL REGULATORY PROTEIN"/>
    <property type="match status" value="1"/>
</dbReference>
<evidence type="ECO:0000256" key="3">
    <source>
        <dbReference type="ARBA" id="ARBA00023125"/>
    </source>
</evidence>
<dbReference type="OrthoDB" id="8557381at2"/>
<evidence type="ECO:0000313" key="6">
    <source>
        <dbReference type="EMBL" id="AKJ69575.1"/>
    </source>
</evidence>
<evidence type="ECO:0000256" key="4">
    <source>
        <dbReference type="ARBA" id="ARBA00023163"/>
    </source>
</evidence>
<dbReference type="Proteomes" id="UP000036700">
    <property type="component" value="Chromosome"/>
</dbReference>
<dbReference type="InterPro" id="IPR005119">
    <property type="entry name" value="LysR_subst-bd"/>
</dbReference>
<keyword evidence="4" id="KW-0804">Transcription</keyword>
<dbReference type="SUPFAM" id="SSF53850">
    <property type="entry name" value="Periplasmic binding protein-like II"/>
    <property type="match status" value="1"/>
</dbReference>
<dbReference type="Pfam" id="PF03466">
    <property type="entry name" value="LysR_substrate"/>
    <property type="match status" value="1"/>
</dbReference>
<dbReference type="KEGG" id="ptx:ABW99_16515"/>
<dbReference type="SUPFAM" id="SSF46785">
    <property type="entry name" value="Winged helix' DNA-binding domain"/>
    <property type="match status" value="1"/>
</dbReference>
<keyword evidence="3" id="KW-0238">DNA-binding</keyword>
<gene>
    <name evidence="6" type="ORF">ABW99_16515</name>
</gene>
<dbReference type="GO" id="GO:0003700">
    <property type="term" value="F:DNA-binding transcription factor activity"/>
    <property type="evidence" value="ECO:0007669"/>
    <property type="project" value="InterPro"/>
</dbReference>
<dbReference type="PATRIC" id="fig|445709.3.peg.3490"/>
<sequence length="301" mass="33261">MDLRSLDLNLLVSLDALLAERNVTRAAARLHVSQPALSAQLARLRAIFDDPLLMPAESGRGMVATARAERLQTELRGALHHLQMVISRTPSFDPRNDIRSFTLASSDNASMLIGLPLFEALRTAAGDGIRIAWRSVDGARVAAQLESGEIDFLIASPDVMPPAMKATRVIEEHFVMAQRKGHPRGTGPLDLASYCALRHVLVSISGGNFHGFMDEHLERLGVQRTVAVSVQQFGLAAAILQVTDYVCTLPVRLVQRYADTLDAFELPFAAQGFSLYLGWHPRFHADPAHRWLRDMILRCVR</sequence>
<dbReference type="Pfam" id="PF00126">
    <property type="entry name" value="HTH_1"/>
    <property type="match status" value="1"/>
</dbReference>
<comment type="similarity">
    <text evidence="1">Belongs to the LysR transcriptional regulatory family.</text>
</comment>
<dbReference type="InterPro" id="IPR050389">
    <property type="entry name" value="LysR-type_TF"/>
</dbReference>
<name>A0A0G3ERJ2_9BURK</name>
<dbReference type="GO" id="GO:0003677">
    <property type="term" value="F:DNA binding"/>
    <property type="evidence" value="ECO:0007669"/>
    <property type="project" value="UniProtKB-KW"/>
</dbReference>
<proteinExistence type="inferred from homology"/>
<evidence type="ECO:0000313" key="7">
    <source>
        <dbReference type="Proteomes" id="UP000036700"/>
    </source>
</evidence>
<dbReference type="PROSITE" id="PS50931">
    <property type="entry name" value="HTH_LYSR"/>
    <property type="match status" value="1"/>
</dbReference>
<dbReference type="PANTHER" id="PTHR30118">
    <property type="entry name" value="HTH-TYPE TRANSCRIPTIONAL REGULATOR LEUO-RELATED"/>
    <property type="match status" value="1"/>
</dbReference>
<evidence type="ECO:0000256" key="1">
    <source>
        <dbReference type="ARBA" id="ARBA00009437"/>
    </source>
</evidence>
<dbReference type="InterPro" id="IPR036388">
    <property type="entry name" value="WH-like_DNA-bd_sf"/>
</dbReference>
<dbReference type="InterPro" id="IPR000847">
    <property type="entry name" value="LysR_HTH_N"/>
</dbReference>
<keyword evidence="7" id="KW-1185">Reference proteome</keyword>
<dbReference type="STRING" id="445709.ABW99_16515"/>
<dbReference type="AlphaFoldDB" id="A0A0G3ERJ2"/>
<dbReference type="InterPro" id="IPR036390">
    <property type="entry name" value="WH_DNA-bd_sf"/>
</dbReference>
<dbReference type="PRINTS" id="PR00039">
    <property type="entry name" value="HTHLYSR"/>
</dbReference>
<protein>
    <submittedName>
        <fullName evidence="6">Transcriptional regulator</fullName>
    </submittedName>
</protein>